<dbReference type="PROSITE" id="PS00831">
    <property type="entry name" value="RIBOSOMAL_L27"/>
    <property type="match status" value="1"/>
</dbReference>
<evidence type="ECO:0000313" key="6">
    <source>
        <dbReference type="EMBL" id="KKT48649.1"/>
    </source>
</evidence>
<evidence type="ECO:0000256" key="5">
    <source>
        <dbReference type="ARBA" id="ARBA00035477"/>
    </source>
</evidence>
<evidence type="ECO:0000256" key="2">
    <source>
        <dbReference type="ARBA" id="ARBA00022980"/>
    </source>
</evidence>
<dbReference type="EMBL" id="LCIE01000022">
    <property type="protein sequence ID" value="KKT48649.1"/>
    <property type="molecule type" value="Genomic_DNA"/>
</dbReference>
<dbReference type="InterPro" id="IPR018261">
    <property type="entry name" value="Ribosomal_bL27_CS"/>
</dbReference>
<dbReference type="Pfam" id="PF01016">
    <property type="entry name" value="Ribosomal_L27"/>
    <property type="match status" value="1"/>
</dbReference>
<name>A0A0G1KL56_9BACT</name>
<evidence type="ECO:0000256" key="1">
    <source>
        <dbReference type="ARBA" id="ARBA00010797"/>
    </source>
</evidence>
<dbReference type="Proteomes" id="UP000034172">
    <property type="component" value="Unassembled WGS sequence"/>
</dbReference>
<keyword evidence="2 6" id="KW-0689">Ribosomal protein</keyword>
<reference evidence="6 7" key="1">
    <citation type="journal article" date="2015" name="Nature">
        <title>rRNA introns, odd ribosomes, and small enigmatic genomes across a large radiation of phyla.</title>
        <authorList>
            <person name="Brown C.T."/>
            <person name="Hug L.A."/>
            <person name="Thomas B.C."/>
            <person name="Sharon I."/>
            <person name="Castelle C.J."/>
            <person name="Singh A."/>
            <person name="Wilkins M.J."/>
            <person name="Williams K.H."/>
            <person name="Banfield J.F."/>
        </authorList>
    </citation>
    <scope>NUCLEOTIDE SEQUENCE [LARGE SCALE GENOMIC DNA]</scope>
</reference>
<dbReference type="InterPro" id="IPR001684">
    <property type="entry name" value="Ribosomal_bL27"/>
</dbReference>
<dbReference type="STRING" id="1618392.UW41_C0022G0012"/>
<comment type="caution">
    <text evidence="6">The sequence shown here is derived from an EMBL/GenBank/DDBJ whole genome shotgun (WGS) entry which is preliminary data.</text>
</comment>
<accession>A0A0G1KL56</accession>
<dbReference type="PATRIC" id="fig|1618392.3.peg.818"/>
<proteinExistence type="inferred from homology"/>
<dbReference type="SUPFAM" id="SSF110324">
    <property type="entry name" value="Ribosomal L27 protein-like"/>
    <property type="match status" value="1"/>
</dbReference>
<dbReference type="GO" id="GO:0022625">
    <property type="term" value="C:cytosolic large ribosomal subunit"/>
    <property type="evidence" value="ECO:0007669"/>
    <property type="project" value="TreeGrafter"/>
</dbReference>
<dbReference type="AlphaFoldDB" id="A0A0G1KL56"/>
<evidence type="ECO:0000313" key="7">
    <source>
        <dbReference type="Proteomes" id="UP000034172"/>
    </source>
</evidence>
<dbReference type="PANTHER" id="PTHR15893">
    <property type="entry name" value="RIBOSOMAL PROTEIN L27"/>
    <property type="match status" value="1"/>
</dbReference>
<evidence type="ECO:0000256" key="3">
    <source>
        <dbReference type="ARBA" id="ARBA00023274"/>
    </source>
</evidence>
<dbReference type="PRINTS" id="PR00063">
    <property type="entry name" value="RIBOSOMALL27"/>
</dbReference>
<evidence type="ECO:0000256" key="4">
    <source>
        <dbReference type="ARBA" id="ARBA00035175"/>
    </source>
</evidence>
<dbReference type="Gene3D" id="2.40.50.100">
    <property type="match status" value="1"/>
</dbReference>
<gene>
    <name evidence="6" type="ORF">UW41_C0022G0012</name>
</gene>
<sequence>MAHVKSGGATRQHAQRAGKRLGVKIYGSQAVKTGQIIVRQRGADFHAGLNTELGRDFTLFSLKEGTVKYRKLQGVNYIDVIAK</sequence>
<keyword evidence="3" id="KW-0687">Ribonucleoprotein</keyword>
<dbReference type="GO" id="GO:0006412">
    <property type="term" value="P:translation"/>
    <property type="evidence" value="ECO:0007669"/>
    <property type="project" value="InterPro"/>
</dbReference>
<protein>
    <recommendedName>
        <fullName evidence="4">Large ribosomal subunit protein bL27</fullName>
    </recommendedName>
    <alternativeName>
        <fullName evidence="5">50S ribosomal protein L27</fullName>
    </alternativeName>
</protein>
<dbReference type="PANTHER" id="PTHR15893:SF0">
    <property type="entry name" value="LARGE RIBOSOMAL SUBUNIT PROTEIN BL27M"/>
    <property type="match status" value="1"/>
</dbReference>
<dbReference type="GO" id="GO:0003735">
    <property type="term" value="F:structural constituent of ribosome"/>
    <property type="evidence" value="ECO:0007669"/>
    <property type="project" value="InterPro"/>
</dbReference>
<organism evidence="6 7">
    <name type="scientific">Candidatus Collierbacteria bacterium GW2011_GWC2_44_18</name>
    <dbReference type="NCBI Taxonomy" id="1618392"/>
    <lineage>
        <taxon>Bacteria</taxon>
        <taxon>Candidatus Collieribacteriota</taxon>
    </lineage>
</organism>
<comment type="similarity">
    <text evidence="1">Belongs to the bacterial ribosomal protein bL27 family.</text>
</comment>